<gene>
    <name evidence="7" type="primary">LOC100175766</name>
</gene>
<evidence type="ECO:0000256" key="2">
    <source>
        <dbReference type="ARBA" id="ARBA00022692"/>
    </source>
</evidence>
<feature type="transmembrane region" description="Helical" evidence="6">
    <location>
        <begin position="224"/>
        <end position="243"/>
    </location>
</feature>
<keyword evidence="8" id="KW-1185">Reference proteome</keyword>
<accession>A0A1W2W7E9</accession>
<dbReference type="HOGENOM" id="CLU_882651_0_0_1"/>
<dbReference type="Proteomes" id="UP000008144">
    <property type="component" value="Chromosome 7"/>
</dbReference>
<dbReference type="EMBL" id="EAAA01002324">
    <property type="status" value="NOT_ANNOTATED_CDS"/>
    <property type="molecule type" value="Genomic_DNA"/>
</dbReference>
<evidence type="ECO:0000256" key="6">
    <source>
        <dbReference type="SAM" id="Phobius"/>
    </source>
</evidence>
<dbReference type="InterPro" id="IPR004031">
    <property type="entry name" value="PMP22/EMP/MP20/Claudin"/>
</dbReference>
<dbReference type="GO" id="GO:0005886">
    <property type="term" value="C:plasma membrane"/>
    <property type="evidence" value="ECO:0000318"/>
    <property type="project" value="GO_Central"/>
</dbReference>
<evidence type="ECO:0000313" key="8">
    <source>
        <dbReference type="Proteomes" id="UP000008144"/>
    </source>
</evidence>
<dbReference type="PANTHER" id="PTHR10671:SF108">
    <property type="entry name" value="CLAUDIN FAMILY PROTEIN-RELATED"/>
    <property type="match status" value="1"/>
</dbReference>
<feature type="transmembrane region" description="Helical" evidence="6">
    <location>
        <begin position="139"/>
        <end position="159"/>
    </location>
</feature>
<feature type="compositionally biased region" description="Polar residues" evidence="5">
    <location>
        <begin position="69"/>
        <end position="83"/>
    </location>
</feature>
<evidence type="ECO:0000256" key="4">
    <source>
        <dbReference type="ARBA" id="ARBA00023136"/>
    </source>
</evidence>
<feature type="region of interest" description="Disordered" evidence="5">
    <location>
        <begin position="1"/>
        <end position="83"/>
    </location>
</feature>
<dbReference type="PANTHER" id="PTHR10671">
    <property type="entry name" value="EPITHELIAL MEMBRANE PROTEIN-RELATED"/>
    <property type="match status" value="1"/>
</dbReference>
<feature type="transmembrane region" description="Helical" evidence="6">
    <location>
        <begin position="298"/>
        <end position="320"/>
    </location>
</feature>
<feature type="compositionally biased region" description="Basic residues" evidence="5">
    <location>
        <begin position="19"/>
        <end position="31"/>
    </location>
</feature>
<name>F6WUN4_CIOIN</name>
<reference evidence="7" key="3">
    <citation type="submission" date="2025-08" db="UniProtKB">
        <authorList>
            <consortium name="Ensembl"/>
        </authorList>
    </citation>
    <scope>IDENTIFICATION</scope>
</reference>
<dbReference type="RefSeq" id="XP_002125877.1">
    <property type="nucleotide sequence ID" value="XM_002125841.5"/>
</dbReference>
<dbReference type="Pfam" id="PF00822">
    <property type="entry name" value="PMP22_Claudin"/>
    <property type="match status" value="1"/>
</dbReference>
<reference evidence="7" key="4">
    <citation type="submission" date="2025-09" db="UniProtKB">
        <authorList>
            <consortium name="Ensembl"/>
        </authorList>
    </citation>
    <scope>IDENTIFICATION</scope>
</reference>
<keyword evidence="3 6" id="KW-1133">Transmembrane helix</keyword>
<dbReference type="InParanoid" id="F6WUN4"/>
<dbReference type="Gene3D" id="1.20.140.150">
    <property type="match status" value="1"/>
</dbReference>
<evidence type="ECO:0000256" key="5">
    <source>
        <dbReference type="SAM" id="MobiDB-lite"/>
    </source>
</evidence>
<accession>F6WUN4</accession>
<dbReference type="Ensembl" id="ENSCINT00000007662.3">
    <property type="protein sequence ID" value="ENSCINP00000007662.3"/>
    <property type="gene ID" value="ENSCING00000003720.3"/>
</dbReference>
<feature type="transmembrane region" description="Helical" evidence="6">
    <location>
        <begin position="255"/>
        <end position="278"/>
    </location>
</feature>
<dbReference type="GeneTree" id="ENSGT00390000018539"/>
<reference evidence="8" key="1">
    <citation type="journal article" date="2002" name="Science">
        <title>The draft genome of Ciona intestinalis: insights into chordate and vertebrate origins.</title>
        <authorList>
            <person name="Dehal P."/>
            <person name="Satou Y."/>
            <person name="Campbell R.K."/>
            <person name="Chapman J."/>
            <person name="Degnan B."/>
            <person name="De Tomaso A."/>
            <person name="Davidson B."/>
            <person name="Di Gregorio A."/>
            <person name="Gelpke M."/>
            <person name="Goodstein D.M."/>
            <person name="Harafuji N."/>
            <person name="Hastings K.E."/>
            <person name="Ho I."/>
            <person name="Hotta K."/>
            <person name="Huang W."/>
            <person name="Kawashima T."/>
            <person name="Lemaire P."/>
            <person name="Martinez D."/>
            <person name="Meinertzhagen I.A."/>
            <person name="Necula S."/>
            <person name="Nonaka M."/>
            <person name="Putnam N."/>
            <person name="Rash S."/>
            <person name="Saiga H."/>
            <person name="Satake M."/>
            <person name="Terry A."/>
            <person name="Yamada L."/>
            <person name="Wang H.G."/>
            <person name="Awazu S."/>
            <person name="Azumi K."/>
            <person name="Boore J."/>
            <person name="Branno M."/>
            <person name="Chin-Bow S."/>
            <person name="DeSantis R."/>
            <person name="Doyle S."/>
            <person name="Francino P."/>
            <person name="Keys D.N."/>
            <person name="Haga S."/>
            <person name="Hayashi H."/>
            <person name="Hino K."/>
            <person name="Imai K.S."/>
            <person name="Inaba K."/>
            <person name="Kano S."/>
            <person name="Kobayashi K."/>
            <person name="Kobayashi M."/>
            <person name="Lee B.I."/>
            <person name="Makabe K.W."/>
            <person name="Manohar C."/>
            <person name="Matassi G."/>
            <person name="Medina M."/>
            <person name="Mochizuki Y."/>
            <person name="Mount S."/>
            <person name="Morishita T."/>
            <person name="Miura S."/>
            <person name="Nakayama A."/>
            <person name="Nishizaka S."/>
            <person name="Nomoto H."/>
            <person name="Ohta F."/>
            <person name="Oishi K."/>
            <person name="Rigoutsos I."/>
            <person name="Sano M."/>
            <person name="Sasaki A."/>
            <person name="Sasakura Y."/>
            <person name="Shoguchi E."/>
            <person name="Shin-i T."/>
            <person name="Spagnuolo A."/>
            <person name="Stainier D."/>
            <person name="Suzuki M.M."/>
            <person name="Tassy O."/>
            <person name="Takatori N."/>
            <person name="Tokuoka M."/>
            <person name="Yagi K."/>
            <person name="Yoshizaki F."/>
            <person name="Wada S."/>
            <person name="Zhang C."/>
            <person name="Hyatt P.D."/>
            <person name="Larimer F."/>
            <person name="Detter C."/>
            <person name="Doggett N."/>
            <person name="Glavina T."/>
            <person name="Hawkins T."/>
            <person name="Richardson P."/>
            <person name="Lucas S."/>
            <person name="Kohara Y."/>
            <person name="Levine M."/>
            <person name="Satoh N."/>
            <person name="Rokhsar D.S."/>
        </authorList>
    </citation>
    <scope>NUCLEOTIDE SEQUENCE [LARGE SCALE GENOMIC DNA]</scope>
</reference>
<evidence type="ECO:0000313" key="7">
    <source>
        <dbReference type="Ensembl" id="ENSCINP00000007662.3"/>
    </source>
</evidence>
<dbReference type="KEGG" id="cin:100175766"/>
<comment type="subcellular location">
    <subcellularLocation>
        <location evidence="1">Membrane</location>
        <topology evidence="1">Multi-pass membrane protein</topology>
    </subcellularLocation>
</comment>
<evidence type="ECO:0000256" key="1">
    <source>
        <dbReference type="ARBA" id="ARBA00004141"/>
    </source>
</evidence>
<keyword evidence="4 6" id="KW-0472">Membrane</keyword>
<dbReference type="OMA" id="HYNPISH"/>
<proteinExistence type="predicted"/>
<protein>
    <submittedName>
        <fullName evidence="7">Uncharacterized LOC100175766</fullName>
    </submittedName>
</protein>
<keyword evidence="2 6" id="KW-0812">Transmembrane</keyword>
<reference evidence="7" key="2">
    <citation type="journal article" date="2008" name="Genome Biol.">
        <title>Improved genome assembly and evidence-based global gene model set for the chordate Ciona intestinalis: new insight into intron and operon populations.</title>
        <authorList>
            <person name="Satou Y."/>
            <person name="Mineta K."/>
            <person name="Ogasawara M."/>
            <person name="Sasakura Y."/>
            <person name="Shoguchi E."/>
            <person name="Ueno K."/>
            <person name="Yamada L."/>
            <person name="Matsumoto J."/>
            <person name="Wasserscheid J."/>
            <person name="Dewar K."/>
            <person name="Wiley G.B."/>
            <person name="Macmil S.L."/>
            <person name="Roe B.A."/>
            <person name="Zeller R.W."/>
            <person name="Hastings K.E."/>
            <person name="Lemaire P."/>
            <person name="Lindquist E."/>
            <person name="Endo T."/>
            <person name="Hotta K."/>
            <person name="Inaba K."/>
        </authorList>
    </citation>
    <scope>NUCLEOTIDE SEQUENCE [LARGE SCALE GENOMIC DNA]</scope>
    <source>
        <strain evidence="7">wild type</strain>
    </source>
</reference>
<dbReference type="AlphaFoldDB" id="F6WUN4"/>
<dbReference type="InterPro" id="IPR050579">
    <property type="entry name" value="PMP-22/EMP/MP20-like"/>
</dbReference>
<feature type="compositionally biased region" description="Basic and acidic residues" evidence="5">
    <location>
        <begin position="1"/>
        <end position="18"/>
    </location>
</feature>
<sequence length="323" mass="35530">MSRSGYDDRHGGSSDRYAKHSRRSGDRHRRDKREYYYSNDSYKSDHSRRVPGLVSDPDRRGGTADDSISRGQRSTMDRYNTSSHAGVDIIRGNSRATKDVLSPPTYTQHVSTITQHYNPISHKDSLTTKRKRLPINPTFLSILPALAGVALMVAAIIVVDWKFKLTVLSNQNQDIQVTRIGLFQACFQTIMRQQQVGAPTCTSVESFNSGAGQTISDLEQATRAMLIISAIIGFGALLVNIYLGFNRWERARGALVVGGFHLFAGYCGVAGMGCYSSLIASSTQTTTITIETAGTSFYLGWCGVAFMLTAATMCFLAHCAKRK</sequence>
<dbReference type="GeneID" id="100175766"/>
<evidence type="ECO:0000256" key="3">
    <source>
        <dbReference type="ARBA" id="ARBA00022989"/>
    </source>
</evidence>
<organism evidence="7 8">
    <name type="scientific">Ciona intestinalis</name>
    <name type="common">Transparent sea squirt</name>
    <name type="synonym">Ascidia intestinalis</name>
    <dbReference type="NCBI Taxonomy" id="7719"/>
    <lineage>
        <taxon>Eukaryota</taxon>
        <taxon>Metazoa</taxon>
        <taxon>Chordata</taxon>
        <taxon>Tunicata</taxon>
        <taxon>Ascidiacea</taxon>
        <taxon>Phlebobranchia</taxon>
        <taxon>Cionidae</taxon>
        <taxon>Ciona</taxon>
    </lineage>
</organism>